<protein>
    <submittedName>
        <fullName evidence="5">Transcriptional regulator, GntR family</fullName>
    </submittedName>
</protein>
<dbReference type="AlphaFoldDB" id="A0A401JC35"/>
<evidence type="ECO:0000313" key="6">
    <source>
        <dbReference type="Proteomes" id="UP000286806"/>
    </source>
</evidence>
<dbReference type="InterPro" id="IPR008920">
    <property type="entry name" value="TF_FadR/GntR_C"/>
</dbReference>
<feature type="domain" description="HTH gntR-type" evidence="4">
    <location>
        <begin position="13"/>
        <end position="80"/>
    </location>
</feature>
<evidence type="ECO:0000256" key="3">
    <source>
        <dbReference type="ARBA" id="ARBA00023163"/>
    </source>
</evidence>
<reference evidence="5 6" key="1">
    <citation type="journal article" date="2019" name="Front. Microbiol.">
        <title>Genomes of Neutrophilic Sulfur-Oxidizing Chemolithoautotrophs Representing 9 Proteobacterial Species From 8 Genera.</title>
        <authorList>
            <person name="Watanabe T."/>
            <person name="Kojima H."/>
            <person name="Umezawa K."/>
            <person name="Hori C."/>
            <person name="Takasuka T.E."/>
            <person name="Kato Y."/>
            <person name="Fukui M."/>
        </authorList>
    </citation>
    <scope>NUCLEOTIDE SEQUENCE [LARGE SCALE GENOMIC DNA]</scope>
    <source>
        <strain evidence="5 6">TTN</strain>
    </source>
</reference>
<dbReference type="InterPro" id="IPR011711">
    <property type="entry name" value="GntR_C"/>
</dbReference>
<evidence type="ECO:0000313" key="5">
    <source>
        <dbReference type="EMBL" id="GBL45248.1"/>
    </source>
</evidence>
<dbReference type="PANTHER" id="PTHR43537:SF53">
    <property type="entry name" value="HTH-TYPE TRANSCRIPTIONAL REPRESSOR NANR"/>
    <property type="match status" value="1"/>
</dbReference>
<dbReference type="SMART" id="SM00345">
    <property type="entry name" value="HTH_GNTR"/>
    <property type="match status" value="1"/>
</dbReference>
<keyword evidence="2" id="KW-0238">DNA-binding</keyword>
<evidence type="ECO:0000256" key="1">
    <source>
        <dbReference type="ARBA" id="ARBA00023015"/>
    </source>
</evidence>
<dbReference type="Gene3D" id="1.10.10.10">
    <property type="entry name" value="Winged helix-like DNA-binding domain superfamily/Winged helix DNA-binding domain"/>
    <property type="match status" value="1"/>
</dbReference>
<dbReference type="InterPro" id="IPR036388">
    <property type="entry name" value="WH-like_DNA-bd_sf"/>
</dbReference>
<accession>A0A401JC35</accession>
<keyword evidence="1" id="KW-0805">Transcription regulation</keyword>
<keyword evidence="3" id="KW-0804">Transcription</keyword>
<dbReference type="Pfam" id="PF07729">
    <property type="entry name" value="FCD"/>
    <property type="match status" value="1"/>
</dbReference>
<dbReference type="InterPro" id="IPR036390">
    <property type="entry name" value="WH_DNA-bd_sf"/>
</dbReference>
<dbReference type="GO" id="GO:0003677">
    <property type="term" value="F:DNA binding"/>
    <property type="evidence" value="ECO:0007669"/>
    <property type="project" value="UniProtKB-KW"/>
</dbReference>
<name>A0A401JC35_9PROT</name>
<dbReference type="SUPFAM" id="SSF46785">
    <property type="entry name" value="Winged helix' DNA-binding domain"/>
    <property type="match status" value="1"/>
</dbReference>
<dbReference type="Gene3D" id="1.20.120.530">
    <property type="entry name" value="GntR ligand-binding domain-like"/>
    <property type="match status" value="1"/>
</dbReference>
<dbReference type="SMART" id="SM00895">
    <property type="entry name" value="FCD"/>
    <property type="match status" value="1"/>
</dbReference>
<dbReference type="SUPFAM" id="SSF48008">
    <property type="entry name" value="GntR ligand-binding domain-like"/>
    <property type="match status" value="1"/>
</dbReference>
<evidence type="ECO:0000256" key="2">
    <source>
        <dbReference type="ARBA" id="ARBA00023125"/>
    </source>
</evidence>
<organism evidence="5 6">
    <name type="scientific">Sulfuriferula multivorans</name>
    <dbReference type="NCBI Taxonomy" id="1559896"/>
    <lineage>
        <taxon>Bacteria</taxon>
        <taxon>Pseudomonadati</taxon>
        <taxon>Pseudomonadota</taxon>
        <taxon>Betaproteobacteria</taxon>
        <taxon>Nitrosomonadales</taxon>
        <taxon>Sulfuricellaceae</taxon>
        <taxon>Sulfuriferula</taxon>
    </lineage>
</organism>
<dbReference type="EMBL" id="BGOW01000007">
    <property type="protein sequence ID" value="GBL45248.1"/>
    <property type="molecule type" value="Genomic_DNA"/>
</dbReference>
<comment type="caution">
    <text evidence="5">The sequence shown here is derived from an EMBL/GenBank/DDBJ whole genome shotgun (WGS) entry which is preliminary data.</text>
</comment>
<dbReference type="GO" id="GO:0003700">
    <property type="term" value="F:DNA-binding transcription factor activity"/>
    <property type="evidence" value="ECO:0007669"/>
    <property type="project" value="InterPro"/>
</dbReference>
<keyword evidence="6" id="KW-1185">Reference proteome</keyword>
<evidence type="ECO:0000259" key="4">
    <source>
        <dbReference type="PROSITE" id="PS50949"/>
    </source>
</evidence>
<proteinExistence type="predicted"/>
<dbReference type="PROSITE" id="PS50949">
    <property type="entry name" value="HTH_GNTR"/>
    <property type="match status" value="1"/>
</dbReference>
<gene>
    <name evidence="5" type="ORF">SFMTTN_1055</name>
</gene>
<dbReference type="Pfam" id="PF00392">
    <property type="entry name" value="GntR"/>
    <property type="match status" value="1"/>
</dbReference>
<dbReference type="PANTHER" id="PTHR43537">
    <property type="entry name" value="TRANSCRIPTIONAL REGULATOR, GNTR FAMILY"/>
    <property type="match status" value="1"/>
</dbReference>
<sequence>MASSSIVTKRGMSDVDKKIYDSVFNAVMNQRLPPGTKLTEAHFCELFKVSRTIVRKALQRLSHAHIVVLKPNHGASIASPTPQETREIFAARRGIEAAIIPLAIKHASNAQIAGLRKMAKAEHAAFESGDRANWISLGGAFHIALAELAGNSVLQRFLSELVSRCSLIIALYQLPGNVACSHDEHDRLIDVIASKDVKRALKMMEQHLLAIEARLNLNDERAKINLAEILGLA</sequence>
<dbReference type="InterPro" id="IPR000524">
    <property type="entry name" value="Tscrpt_reg_HTH_GntR"/>
</dbReference>
<dbReference type="Proteomes" id="UP000286806">
    <property type="component" value="Unassembled WGS sequence"/>
</dbReference>